<evidence type="ECO:0000256" key="2">
    <source>
        <dbReference type="ARBA" id="ARBA00022448"/>
    </source>
</evidence>
<dbReference type="Pfam" id="PF03081">
    <property type="entry name" value="Exo70_C"/>
    <property type="match status" value="1"/>
</dbReference>
<dbReference type="Gene3D" id="1.20.1280.170">
    <property type="entry name" value="Exocyst complex component Exo70"/>
    <property type="match status" value="1"/>
</dbReference>
<accession>A0A2Z6NIW0</accession>
<dbReference type="AlphaFoldDB" id="A0A2Z6NIW0"/>
<keyword evidence="6" id="KW-1185">Reference proteome</keyword>
<keyword evidence="3" id="KW-0268">Exocytosis</keyword>
<dbReference type="EMBL" id="DF974040">
    <property type="protein sequence ID" value="GAU44394.1"/>
    <property type="molecule type" value="Genomic_DNA"/>
</dbReference>
<dbReference type="GO" id="GO:0006887">
    <property type="term" value="P:exocytosis"/>
    <property type="evidence" value="ECO:0007669"/>
    <property type="project" value="UniProtKB-KW"/>
</dbReference>
<dbReference type="InterPro" id="IPR004140">
    <property type="entry name" value="Exo70"/>
</dbReference>
<keyword evidence="3" id="KW-0653">Protein transport</keyword>
<comment type="function">
    <text evidence="3">Component of the exocyst complex.</text>
</comment>
<dbReference type="PANTHER" id="PTHR12542:SF96">
    <property type="entry name" value="EXOCYST COMPLEX COMPONENT EXO70B1"/>
    <property type="match status" value="1"/>
</dbReference>
<feature type="domain" description="Exocyst complex subunit Exo70 C-terminal" evidence="4">
    <location>
        <begin position="147"/>
        <end position="397"/>
    </location>
</feature>
<sequence>MTNTDIASASASRSNSIDSPQLVITTDISSVMEQLGTFVKALQQENLNLVQMLLDHVKNYCEERSPLVATDPNFIMDALKPETIKGLEETAKVMVSAGFEKDFSDLYNSCRRECLDNCLMRSLFRLKKLSSEDVQNLPWKDFEDDIKRWTRSFNVTLKILFPGERQLCDRVFSGFSSAADFSFIEICRVSTTQLLNFADFIASVSRSPECLFKIIEVFETFRDLIPDFESLFCDQYSVSLKNEAISIWKKVGIAIRSIFMELEYLIDQNMTTGTYISSGLHPITQHVMNYLRVVSKSRQTLEQVFDDSSFSGKILNIMDVLESKLEAKVKCYEDPSLGYIFSINNATYIVQMTKDNELGTLLGDEWFRKRTLKIWHYHEQYQKTLGTMPPTLMQDIFPLFYNKHQIDKIHEWKGSKGSKAYKGNLHEIEASLSQLPKRY</sequence>
<dbReference type="InterPro" id="IPR016159">
    <property type="entry name" value="Cullin_repeat-like_dom_sf"/>
</dbReference>
<dbReference type="Proteomes" id="UP000242715">
    <property type="component" value="Unassembled WGS sequence"/>
</dbReference>
<comment type="similarity">
    <text evidence="1 3">Belongs to the EXO70 family.</text>
</comment>
<name>A0A2Z6NIW0_TRISU</name>
<protein>
    <recommendedName>
        <fullName evidence="3">Exocyst subunit Exo70 family protein</fullName>
    </recommendedName>
</protein>
<evidence type="ECO:0000313" key="6">
    <source>
        <dbReference type="Proteomes" id="UP000242715"/>
    </source>
</evidence>
<dbReference type="PANTHER" id="PTHR12542">
    <property type="entry name" value="EXOCYST COMPLEX PROTEIN EXO70"/>
    <property type="match status" value="1"/>
</dbReference>
<dbReference type="OrthoDB" id="10302591at2759"/>
<evidence type="ECO:0000256" key="1">
    <source>
        <dbReference type="ARBA" id="ARBA00006756"/>
    </source>
</evidence>
<evidence type="ECO:0000256" key="3">
    <source>
        <dbReference type="RuleBase" id="RU365026"/>
    </source>
</evidence>
<gene>
    <name evidence="5" type="ORF">TSUD_246200</name>
</gene>
<evidence type="ECO:0000259" key="4">
    <source>
        <dbReference type="Pfam" id="PF03081"/>
    </source>
</evidence>
<dbReference type="SUPFAM" id="SSF74788">
    <property type="entry name" value="Cullin repeat-like"/>
    <property type="match status" value="1"/>
</dbReference>
<organism evidence="5 6">
    <name type="scientific">Trifolium subterraneum</name>
    <name type="common">Subterranean clover</name>
    <dbReference type="NCBI Taxonomy" id="3900"/>
    <lineage>
        <taxon>Eukaryota</taxon>
        <taxon>Viridiplantae</taxon>
        <taxon>Streptophyta</taxon>
        <taxon>Embryophyta</taxon>
        <taxon>Tracheophyta</taxon>
        <taxon>Spermatophyta</taxon>
        <taxon>Magnoliopsida</taxon>
        <taxon>eudicotyledons</taxon>
        <taxon>Gunneridae</taxon>
        <taxon>Pentapetalae</taxon>
        <taxon>rosids</taxon>
        <taxon>fabids</taxon>
        <taxon>Fabales</taxon>
        <taxon>Fabaceae</taxon>
        <taxon>Papilionoideae</taxon>
        <taxon>50 kb inversion clade</taxon>
        <taxon>NPAAA clade</taxon>
        <taxon>Hologalegina</taxon>
        <taxon>IRL clade</taxon>
        <taxon>Trifolieae</taxon>
        <taxon>Trifolium</taxon>
    </lineage>
</organism>
<dbReference type="GO" id="GO:0000145">
    <property type="term" value="C:exocyst"/>
    <property type="evidence" value="ECO:0007669"/>
    <property type="project" value="InterPro"/>
</dbReference>
<evidence type="ECO:0000313" key="5">
    <source>
        <dbReference type="EMBL" id="GAU44394.1"/>
    </source>
</evidence>
<proteinExistence type="inferred from homology"/>
<dbReference type="GO" id="GO:0005546">
    <property type="term" value="F:phosphatidylinositol-4,5-bisphosphate binding"/>
    <property type="evidence" value="ECO:0007669"/>
    <property type="project" value="InterPro"/>
</dbReference>
<reference evidence="6" key="1">
    <citation type="journal article" date="2017" name="Front. Plant Sci.">
        <title>Climate Clever Clovers: New Paradigm to Reduce the Environmental Footprint of Ruminants by Breeding Low Methanogenic Forages Utilizing Haplotype Variation.</title>
        <authorList>
            <person name="Kaur P."/>
            <person name="Appels R."/>
            <person name="Bayer P.E."/>
            <person name="Keeble-Gagnere G."/>
            <person name="Wang J."/>
            <person name="Hirakawa H."/>
            <person name="Shirasawa K."/>
            <person name="Vercoe P."/>
            <person name="Stefanova K."/>
            <person name="Durmic Z."/>
            <person name="Nichols P."/>
            <person name="Revell C."/>
            <person name="Isobe S.N."/>
            <person name="Edwards D."/>
            <person name="Erskine W."/>
        </authorList>
    </citation>
    <scope>NUCLEOTIDE SEQUENCE [LARGE SCALE GENOMIC DNA]</scope>
    <source>
        <strain evidence="6">cv. Daliak</strain>
    </source>
</reference>
<dbReference type="GO" id="GO:0015031">
    <property type="term" value="P:protein transport"/>
    <property type="evidence" value="ECO:0007669"/>
    <property type="project" value="UniProtKB-KW"/>
</dbReference>
<keyword evidence="2 3" id="KW-0813">Transport</keyword>
<dbReference type="InterPro" id="IPR046364">
    <property type="entry name" value="Exo70_C"/>
</dbReference>